<dbReference type="InterPro" id="IPR012902">
    <property type="entry name" value="N_methyl_site"/>
</dbReference>
<organism evidence="2 3">
    <name type="scientific">Candidatus Falkowbacteria bacterium CG_4_10_14_0_2_um_filter_41_15</name>
    <dbReference type="NCBI Taxonomy" id="1974554"/>
    <lineage>
        <taxon>Bacteria</taxon>
        <taxon>Candidatus Falkowiibacteriota</taxon>
    </lineage>
</organism>
<comment type="caution">
    <text evidence="2">The sequence shown here is derived from an EMBL/GenBank/DDBJ whole genome shotgun (WGS) entry which is preliminary data.</text>
</comment>
<dbReference type="AlphaFoldDB" id="A0A2M7VZZ9"/>
<gene>
    <name evidence="2" type="ORF">COX68_01255</name>
</gene>
<protein>
    <submittedName>
        <fullName evidence="2">Uncharacterized protein</fullName>
    </submittedName>
</protein>
<evidence type="ECO:0000313" key="2">
    <source>
        <dbReference type="EMBL" id="PJA10146.1"/>
    </source>
</evidence>
<keyword evidence="1" id="KW-1133">Transmembrane helix</keyword>
<sequence length="55" mass="5903">MRLKIRGGLQDNNKPAFTLIELLVVIAIIGILATVSIISLSNARAKSRDAKRAGD</sequence>
<dbReference type="SUPFAM" id="SSF54523">
    <property type="entry name" value="Pili subunits"/>
    <property type="match status" value="1"/>
</dbReference>
<evidence type="ECO:0000313" key="3">
    <source>
        <dbReference type="Proteomes" id="UP000228743"/>
    </source>
</evidence>
<dbReference type="EMBL" id="PFPX01000028">
    <property type="protein sequence ID" value="PJA10146.1"/>
    <property type="molecule type" value="Genomic_DNA"/>
</dbReference>
<name>A0A2M7VZZ9_9BACT</name>
<reference evidence="3" key="1">
    <citation type="submission" date="2017-09" db="EMBL/GenBank/DDBJ databases">
        <title>Depth-based differentiation of microbial function through sediment-hosted aquifers and enrichment of novel symbionts in the deep terrestrial subsurface.</title>
        <authorList>
            <person name="Probst A.J."/>
            <person name="Ladd B."/>
            <person name="Jarett J.K."/>
            <person name="Geller-Mcgrath D.E."/>
            <person name="Sieber C.M.K."/>
            <person name="Emerson J.B."/>
            <person name="Anantharaman K."/>
            <person name="Thomas B.C."/>
            <person name="Malmstrom R."/>
            <person name="Stieglmeier M."/>
            <person name="Klingl A."/>
            <person name="Woyke T."/>
            <person name="Ryan C.M."/>
            <person name="Banfield J.F."/>
        </authorList>
    </citation>
    <scope>NUCLEOTIDE SEQUENCE [LARGE SCALE GENOMIC DNA]</scope>
</reference>
<feature type="non-terminal residue" evidence="2">
    <location>
        <position position="55"/>
    </location>
</feature>
<evidence type="ECO:0000256" key="1">
    <source>
        <dbReference type="SAM" id="Phobius"/>
    </source>
</evidence>
<dbReference type="Gene3D" id="3.30.700.10">
    <property type="entry name" value="Glycoprotein, Type 4 Pilin"/>
    <property type="match status" value="1"/>
</dbReference>
<feature type="transmembrane region" description="Helical" evidence="1">
    <location>
        <begin position="20"/>
        <end position="43"/>
    </location>
</feature>
<dbReference type="Pfam" id="PF07963">
    <property type="entry name" value="N_methyl"/>
    <property type="match status" value="1"/>
</dbReference>
<dbReference type="InterPro" id="IPR045584">
    <property type="entry name" value="Pilin-like"/>
</dbReference>
<accession>A0A2M7VZZ9</accession>
<proteinExistence type="predicted"/>
<dbReference type="NCBIfam" id="TIGR02532">
    <property type="entry name" value="IV_pilin_GFxxxE"/>
    <property type="match status" value="1"/>
</dbReference>
<keyword evidence="1" id="KW-0472">Membrane</keyword>
<keyword evidence="1" id="KW-0812">Transmembrane</keyword>
<dbReference type="Proteomes" id="UP000228743">
    <property type="component" value="Unassembled WGS sequence"/>
</dbReference>